<name>A0ABW6VMF1_MICFU</name>
<comment type="caution">
    <text evidence="1">The sequence shown here is derived from an EMBL/GenBank/DDBJ whole genome shotgun (WGS) entry which is preliminary data.</text>
</comment>
<organism evidence="1 2">
    <name type="scientific">Microtetraspora fusca</name>
    <dbReference type="NCBI Taxonomy" id="1997"/>
    <lineage>
        <taxon>Bacteria</taxon>
        <taxon>Bacillati</taxon>
        <taxon>Actinomycetota</taxon>
        <taxon>Actinomycetes</taxon>
        <taxon>Streptosporangiales</taxon>
        <taxon>Streptosporangiaceae</taxon>
        <taxon>Microtetraspora</taxon>
    </lineage>
</organism>
<keyword evidence="2" id="KW-1185">Reference proteome</keyword>
<gene>
    <name evidence="1" type="ORF">ACFY05_41755</name>
</gene>
<dbReference type="RefSeq" id="WP_387348093.1">
    <property type="nucleotide sequence ID" value="NZ_JBIAXI010000048.1"/>
</dbReference>
<protein>
    <submittedName>
        <fullName evidence="1">Uncharacterized protein</fullName>
    </submittedName>
</protein>
<evidence type="ECO:0000313" key="2">
    <source>
        <dbReference type="Proteomes" id="UP001602119"/>
    </source>
</evidence>
<proteinExistence type="predicted"/>
<dbReference type="Proteomes" id="UP001602119">
    <property type="component" value="Unassembled WGS sequence"/>
</dbReference>
<dbReference type="EMBL" id="JBIAXI010000048">
    <property type="protein sequence ID" value="MFF4779362.1"/>
    <property type="molecule type" value="Genomic_DNA"/>
</dbReference>
<sequence>MAERVVELIDQVLVDHRELMLLDWDGGNGQPEGGISPFDLADQANSSGAWFLTSGNVAFIVSGHSFHKATVVLERWDGEPPQEEGWAKVVDATMFLSSGVVYVTGTAGPPSGRMLNLQARGQEWNVRASVRSLGNGPTGEYPPDNIEEFRMQFWICAGLIDTPGLENVRRRRRRGL</sequence>
<reference evidence="1 2" key="1">
    <citation type="submission" date="2024-10" db="EMBL/GenBank/DDBJ databases">
        <title>The Natural Products Discovery Center: Release of the First 8490 Sequenced Strains for Exploring Actinobacteria Biosynthetic Diversity.</title>
        <authorList>
            <person name="Kalkreuter E."/>
            <person name="Kautsar S.A."/>
            <person name="Yang D."/>
            <person name="Bader C.D."/>
            <person name="Teijaro C.N."/>
            <person name="Fluegel L."/>
            <person name="Davis C.M."/>
            <person name="Simpson J.R."/>
            <person name="Lauterbach L."/>
            <person name="Steele A.D."/>
            <person name="Gui C."/>
            <person name="Meng S."/>
            <person name="Li G."/>
            <person name="Viehrig K."/>
            <person name="Ye F."/>
            <person name="Su P."/>
            <person name="Kiefer A.F."/>
            <person name="Nichols A."/>
            <person name="Cepeda A.J."/>
            <person name="Yan W."/>
            <person name="Fan B."/>
            <person name="Jiang Y."/>
            <person name="Adhikari A."/>
            <person name="Zheng C.-J."/>
            <person name="Schuster L."/>
            <person name="Cowan T.M."/>
            <person name="Smanski M.J."/>
            <person name="Chevrette M.G."/>
            <person name="De Carvalho L.P.S."/>
            <person name="Shen B."/>
        </authorList>
    </citation>
    <scope>NUCLEOTIDE SEQUENCE [LARGE SCALE GENOMIC DNA]</scope>
    <source>
        <strain evidence="1 2">NPDC001281</strain>
    </source>
</reference>
<evidence type="ECO:0000313" key="1">
    <source>
        <dbReference type="EMBL" id="MFF4779362.1"/>
    </source>
</evidence>
<accession>A0ABW6VMF1</accession>